<keyword evidence="2" id="KW-1185">Reference proteome</keyword>
<sequence>MDYLVYGDESGTTGSDRCYSIGLLCVPKPKVDEFNKYVIDLKKKRGIVGELKWSKIKNSAGQANICVDILSMVLRSSCCFHSIVVEKSIYNNWKSDREKAFYQTYTYLLKNTAKQVKSKLIVLIDQKCDKYKKNDEVIGIVANNMLAKLGSDRTIQGVTMNDSKEHLGLQVVDILTGAVNSGYMKFLNPKLTLSVAKEATFIKMANMLGWDQLVYDTYPNKDFNIWHFPSENRSRPSTKTITPNFSIKALEPSEIEQSNK</sequence>
<gene>
    <name evidence="1" type="ORF">L0668_00135</name>
</gene>
<dbReference type="Pfam" id="PF12686">
    <property type="entry name" value="DUF3800"/>
    <property type="match status" value="1"/>
</dbReference>
<dbReference type="InterPro" id="IPR024524">
    <property type="entry name" value="DUF3800"/>
</dbReference>
<reference evidence="1 2" key="1">
    <citation type="submission" date="2022-01" db="EMBL/GenBank/DDBJ databases">
        <title>Paraglaciecola sp. G1-23.</title>
        <authorList>
            <person name="Jin M.S."/>
            <person name="Han D.M."/>
            <person name="Kim H.M."/>
            <person name="Jeon C.O."/>
        </authorList>
    </citation>
    <scope>NUCLEOTIDE SEQUENCE [LARGE SCALE GENOMIC DNA]</scope>
    <source>
        <strain evidence="1 2">G1-23</strain>
    </source>
</reference>
<organism evidence="1 2">
    <name type="scientific">Paraglaciecola algarum</name>
    <dbReference type="NCBI Taxonomy" id="3050085"/>
    <lineage>
        <taxon>Bacteria</taxon>
        <taxon>Pseudomonadati</taxon>
        <taxon>Pseudomonadota</taxon>
        <taxon>Gammaproteobacteria</taxon>
        <taxon>Alteromonadales</taxon>
        <taxon>Alteromonadaceae</taxon>
        <taxon>Paraglaciecola</taxon>
    </lineage>
</organism>
<dbReference type="EMBL" id="JAKGAS010000001">
    <property type="protein sequence ID" value="MCF2946506.1"/>
    <property type="molecule type" value="Genomic_DNA"/>
</dbReference>
<dbReference type="RefSeq" id="WP_235310039.1">
    <property type="nucleotide sequence ID" value="NZ_JAKGAS010000001.1"/>
</dbReference>
<comment type="caution">
    <text evidence="1">The sequence shown here is derived from an EMBL/GenBank/DDBJ whole genome shotgun (WGS) entry which is preliminary data.</text>
</comment>
<accession>A0ABS9D0X3</accession>
<protein>
    <submittedName>
        <fullName evidence="1">DUF3800 domain-containing protein</fullName>
    </submittedName>
</protein>
<evidence type="ECO:0000313" key="2">
    <source>
        <dbReference type="Proteomes" id="UP001521137"/>
    </source>
</evidence>
<dbReference type="Proteomes" id="UP001521137">
    <property type="component" value="Unassembled WGS sequence"/>
</dbReference>
<evidence type="ECO:0000313" key="1">
    <source>
        <dbReference type="EMBL" id="MCF2946506.1"/>
    </source>
</evidence>
<proteinExistence type="predicted"/>
<name>A0ABS9D0X3_9ALTE</name>